<evidence type="ECO:0000313" key="4">
    <source>
        <dbReference type="Proteomes" id="UP001232148"/>
    </source>
</evidence>
<evidence type="ECO:0000313" key="3">
    <source>
        <dbReference type="EMBL" id="KAK2024558.1"/>
    </source>
</evidence>
<keyword evidence="4" id="KW-1185">Reference proteome</keyword>
<proteinExistence type="predicted"/>
<accession>A0AAD9H9E0</accession>
<comment type="caution">
    <text evidence="3">The sequence shown here is derived from an EMBL/GenBank/DDBJ whole genome shotgun (WGS) entry which is preliminary data.</text>
</comment>
<protein>
    <submittedName>
        <fullName evidence="3">Uncharacterized protein</fullName>
    </submittedName>
</protein>
<dbReference type="EMBL" id="MU842961">
    <property type="protein sequence ID" value="KAK2024558.1"/>
    <property type="molecule type" value="Genomic_DNA"/>
</dbReference>
<gene>
    <name evidence="3" type="ORF">LX32DRAFT_96191</name>
</gene>
<feature type="signal peptide" evidence="2">
    <location>
        <begin position="1"/>
        <end position="21"/>
    </location>
</feature>
<feature type="chain" id="PRO_5042232619" evidence="2">
    <location>
        <begin position="22"/>
        <end position="169"/>
    </location>
</feature>
<organism evidence="3 4">
    <name type="scientific">Colletotrichum zoysiae</name>
    <dbReference type="NCBI Taxonomy" id="1216348"/>
    <lineage>
        <taxon>Eukaryota</taxon>
        <taxon>Fungi</taxon>
        <taxon>Dikarya</taxon>
        <taxon>Ascomycota</taxon>
        <taxon>Pezizomycotina</taxon>
        <taxon>Sordariomycetes</taxon>
        <taxon>Hypocreomycetidae</taxon>
        <taxon>Glomerellales</taxon>
        <taxon>Glomerellaceae</taxon>
        <taxon>Colletotrichum</taxon>
        <taxon>Colletotrichum graminicola species complex</taxon>
    </lineage>
</organism>
<dbReference type="Proteomes" id="UP001232148">
    <property type="component" value="Unassembled WGS sequence"/>
</dbReference>
<evidence type="ECO:0000256" key="1">
    <source>
        <dbReference type="SAM" id="MobiDB-lite"/>
    </source>
</evidence>
<name>A0AAD9H9E0_9PEZI</name>
<feature type="compositionally biased region" description="Polar residues" evidence="1">
    <location>
        <begin position="69"/>
        <end position="79"/>
    </location>
</feature>
<reference evidence="3" key="1">
    <citation type="submission" date="2021-06" db="EMBL/GenBank/DDBJ databases">
        <title>Comparative genomics, transcriptomics and evolutionary studies reveal genomic signatures of adaptation to plant cell wall in hemibiotrophic fungi.</title>
        <authorList>
            <consortium name="DOE Joint Genome Institute"/>
            <person name="Baroncelli R."/>
            <person name="Diaz J.F."/>
            <person name="Benocci T."/>
            <person name="Peng M."/>
            <person name="Battaglia E."/>
            <person name="Haridas S."/>
            <person name="Andreopoulos W."/>
            <person name="Labutti K."/>
            <person name="Pangilinan J."/>
            <person name="Floch G.L."/>
            <person name="Makela M.R."/>
            <person name="Henrissat B."/>
            <person name="Grigoriev I.V."/>
            <person name="Crouch J.A."/>
            <person name="De Vries R.P."/>
            <person name="Sukno S.A."/>
            <person name="Thon M.R."/>
        </authorList>
    </citation>
    <scope>NUCLEOTIDE SEQUENCE</scope>
    <source>
        <strain evidence="3">MAFF235873</strain>
    </source>
</reference>
<evidence type="ECO:0000256" key="2">
    <source>
        <dbReference type="SAM" id="SignalP"/>
    </source>
</evidence>
<sequence length="169" mass="18923">MPCHAWPRSTLVCMQTDLVLSSPLCGPVPGSFVNLVKVRTIIIITLQYTVSSVRIDRKEKKNPRPARTPSLSFTGSAQVSPSSFFSPSPPSTDRPPWSKKTLHSYYFYPLPSPTPCLFPPSLAADITTRRCLSDRTLTYLINNYLHTRCFHPLISQPSLNQAPNTYEPT</sequence>
<keyword evidence="2" id="KW-0732">Signal</keyword>
<feature type="region of interest" description="Disordered" evidence="1">
    <location>
        <begin position="57"/>
        <end position="96"/>
    </location>
</feature>
<dbReference type="AlphaFoldDB" id="A0AAD9H9E0"/>